<dbReference type="InterPro" id="IPR033113">
    <property type="entry name" value="PLA2_histidine"/>
</dbReference>
<dbReference type="Gene3D" id="1.20.90.10">
    <property type="entry name" value="Phospholipase A2 domain"/>
    <property type="match status" value="1"/>
</dbReference>
<evidence type="ECO:0000259" key="4">
    <source>
        <dbReference type="Pfam" id="PF05826"/>
    </source>
</evidence>
<dbReference type="GO" id="GO:0006644">
    <property type="term" value="P:phospholipid metabolic process"/>
    <property type="evidence" value="ECO:0007669"/>
    <property type="project" value="InterPro"/>
</dbReference>
<evidence type="ECO:0000313" key="5">
    <source>
        <dbReference type="EMBL" id="CAF0817003.1"/>
    </source>
</evidence>
<protein>
    <recommendedName>
        <fullName evidence="4">Phospholipase A2-like central domain-containing protein</fullName>
    </recommendedName>
</protein>
<dbReference type="Pfam" id="PF05826">
    <property type="entry name" value="Phospholip_A2_2"/>
    <property type="match status" value="1"/>
</dbReference>
<dbReference type="OrthoDB" id="6075074at2759"/>
<evidence type="ECO:0000256" key="2">
    <source>
        <dbReference type="ARBA" id="ARBA00022525"/>
    </source>
</evidence>
<gene>
    <name evidence="5" type="ORF">OXX778_LOCUS7262</name>
</gene>
<sequence>MNIILTILIQLIIINQAFTIFISKGTLWCGMGNNAKNCKELGEYKETDSCCRMHDLCPYKFTRKNREHNGFRWSWRKIYTLTHCECDLMFKQCLEEEPIKKGSAKIWHSFNKLGIKCYSFLPCDQNNDLWKSIDNRESGSCFNGLKVIVFHSVDDYTSYMKNQFTKEELIIEKNILNSSLDRFYIEKTMKLKYANCLNETYEFKSKIINNFNEYHKLDDNIIEIQARNKHISENLNEIYINELMESKSKTTVLLAKVKDALMKMFSILT</sequence>
<evidence type="ECO:0000313" key="6">
    <source>
        <dbReference type="Proteomes" id="UP000663879"/>
    </source>
</evidence>
<dbReference type="PROSITE" id="PS00118">
    <property type="entry name" value="PA2_HIS"/>
    <property type="match status" value="1"/>
</dbReference>
<dbReference type="PANTHER" id="PTHR12253">
    <property type="entry name" value="RH14732P"/>
    <property type="match status" value="1"/>
</dbReference>
<dbReference type="EMBL" id="CAJNOC010000917">
    <property type="protein sequence ID" value="CAF0817003.1"/>
    <property type="molecule type" value="Genomic_DNA"/>
</dbReference>
<keyword evidence="3" id="KW-0732">Signal</keyword>
<keyword evidence="2" id="KW-0964">Secreted</keyword>
<evidence type="ECO:0000256" key="1">
    <source>
        <dbReference type="ARBA" id="ARBA00004613"/>
    </source>
</evidence>
<dbReference type="GO" id="GO:0005576">
    <property type="term" value="C:extracellular region"/>
    <property type="evidence" value="ECO:0007669"/>
    <property type="project" value="UniProtKB-SubCell"/>
</dbReference>
<dbReference type="SUPFAM" id="SSF48619">
    <property type="entry name" value="Phospholipase A2, PLA2"/>
    <property type="match status" value="1"/>
</dbReference>
<name>A0A813TRD3_9BILA</name>
<dbReference type="GO" id="GO:0004623">
    <property type="term" value="F:phospholipase A2 activity"/>
    <property type="evidence" value="ECO:0007669"/>
    <property type="project" value="InterPro"/>
</dbReference>
<feature type="domain" description="Phospholipase A2-like central" evidence="4">
    <location>
        <begin position="23"/>
        <end position="119"/>
    </location>
</feature>
<dbReference type="Proteomes" id="UP000663879">
    <property type="component" value="Unassembled WGS sequence"/>
</dbReference>
<feature type="chain" id="PRO_5032908054" description="Phospholipase A2-like central domain-containing protein" evidence="3">
    <location>
        <begin position="20"/>
        <end position="269"/>
    </location>
</feature>
<dbReference type="AlphaFoldDB" id="A0A813TRD3"/>
<dbReference type="InterPro" id="IPR036444">
    <property type="entry name" value="PLipase_A2_dom_sf"/>
</dbReference>
<reference evidence="5" key="1">
    <citation type="submission" date="2021-02" db="EMBL/GenBank/DDBJ databases">
        <authorList>
            <person name="Nowell W R."/>
        </authorList>
    </citation>
    <scope>NUCLEOTIDE SEQUENCE</scope>
    <source>
        <strain evidence="5">Ploen Becks lab</strain>
    </source>
</reference>
<comment type="subcellular location">
    <subcellularLocation>
        <location evidence="1">Secreted</location>
    </subcellularLocation>
</comment>
<dbReference type="GO" id="GO:0050482">
    <property type="term" value="P:arachidonate secretion"/>
    <property type="evidence" value="ECO:0007669"/>
    <property type="project" value="InterPro"/>
</dbReference>
<proteinExistence type="predicted"/>
<accession>A0A813TRD3</accession>
<evidence type="ECO:0000256" key="3">
    <source>
        <dbReference type="SAM" id="SignalP"/>
    </source>
</evidence>
<keyword evidence="6" id="KW-1185">Reference proteome</keyword>
<dbReference type="InterPro" id="IPR016090">
    <property type="entry name" value="PLA2-like_dom"/>
</dbReference>
<organism evidence="5 6">
    <name type="scientific">Brachionus calyciflorus</name>
    <dbReference type="NCBI Taxonomy" id="104777"/>
    <lineage>
        <taxon>Eukaryota</taxon>
        <taxon>Metazoa</taxon>
        <taxon>Spiralia</taxon>
        <taxon>Gnathifera</taxon>
        <taxon>Rotifera</taxon>
        <taxon>Eurotatoria</taxon>
        <taxon>Monogononta</taxon>
        <taxon>Pseudotrocha</taxon>
        <taxon>Ploima</taxon>
        <taxon>Brachionidae</taxon>
        <taxon>Brachionus</taxon>
    </lineage>
</organism>
<comment type="caution">
    <text evidence="5">The sequence shown here is derived from an EMBL/GenBank/DDBJ whole genome shotgun (WGS) entry which is preliminary data.</text>
</comment>
<feature type="signal peptide" evidence="3">
    <location>
        <begin position="1"/>
        <end position="19"/>
    </location>
</feature>